<organism evidence="9 10">
    <name type="scientific">Nonomuraea wenchangensis</name>
    <dbReference type="NCBI Taxonomy" id="568860"/>
    <lineage>
        <taxon>Bacteria</taxon>
        <taxon>Bacillati</taxon>
        <taxon>Actinomycetota</taxon>
        <taxon>Actinomycetes</taxon>
        <taxon>Streptosporangiales</taxon>
        <taxon>Streptosporangiaceae</taxon>
        <taxon>Nonomuraea</taxon>
    </lineage>
</organism>
<dbReference type="AlphaFoldDB" id="A0A1H9ZTG6"/>
<evidence type="ECO:0000256" key="5">
    <source>
        <dbReference type="ARBA" id="ARBA00023136"/>
    </source>
</evidence>
<feature type="transmembrane region" description="Helical" evidence="7">
    <location>
        <begin position="862"/>
        <end position="884"/>
    </location>
</feature>
<evidence type="ECO:0000313" key="10">
    <source>
        <dbReference type="Proteomes" id="UP000199361"/>
    </source>
</evidence>
<evidence type="ECO:0000256" key="4">
    <source>
        <dbReference type="ARBA" id="ARBA00022989"/>
    </source>
</evidence>
<sequence>MILRGLWERRTLSLVVLLIAIVPIASAAVGPIYAAAARTTIAREALAAAPVEGRGWRYTTTEGDIEAKVAAFTAGADFTTAPSYGMELSSGRRDDERAFSLVWQDGQCAHLTLAEGRCPRAGGEVMASQTTGFAVGETVELTTVMKSGPGSTGRESAPLTVVGLYRPGSAADPFWFGRTLFSPTGEPSANKADALFTVPQTRLDTYIVSSGVSIGSADTSGGWTDYAVIGIDPARLDGADLDRLSAMQAAAEAAGRDSQVIVFSRLADTLKVMTANADALGVPTLLVIAQLVGLGWMLLFQTVGDLVRARGPEIALARLRGLRRTRVWLFALAEPLLLLAAAVPLGLLAGHVAAGAMIGALLPPGIPVAFPPTAALAGVAAMLGGLLAAGPVAWRVATRPVTEEWRRTPRRSARGWVLDAVVLAITALGLVELLAAGVLTDVSGRGSSAMAVPGLIALGVALLAGRALPVLTRRLFAVTRRRGGLGPFLALRQVARGPVTAGSVVVLGAAFGLATFAVSAWSATSGDYAETARFHNGAATAITVRPVEPRKLIAAVAAADPGGRTAAPVIMVPGPPQLVAADPARLAAIGAAWRPALAGGTSLEQAAAAVQGPRSPRVWVRGDRFRVRLQHDLPPEGWRIRMSAVFRVPGTLRAARLPLGELSGTSGTHMWNLPPACAREACELRALRGEPVPPPEYREPAFVQVTVAGLAVREQGRWRSLELPSWRVDEDPDARDGTFAVTYAGNQTLRPDTYAPEPAAVVVGPVGRKAVPGLDNSYAMPVRAAVASAAGPGLTDAGVLMDLEQADRIAYGVHEKAVHQVWTRLSDTAGLERELERQGLSVVSRRTVTELTASFTGQGPGLALLLLLASALAAAALALGRTVLALHTAARRRGYELAALEAAGARVAALRIALLLEQVITVAAGTLAGLAAGLLAAWAALGRIPQFAAAPVTPPLPHQVAVAPVALVVGAALLLSLVAAAVVAELLLRGVKVERLRDAPA</sequence>
<dbReference type="PANTHER" id="PTHR30572:SF4">
    <property type="entry name" value="ABC TRANSPORTER PERMEASE YTRF"/>
    <property type="match status" value="1"/>
</dbReference>
<proteinExistence type="inferred from homology"/>
<feature type="transmembrane region" description="Helical" evidence="7">
    <location>
        <begin position="374"/>
        <end position="394"/>
    </location>
</feature>
<dbReference type="Proteomes" id="UP000199361">
    <property type="component" value="Unassembled WGS sequence"/>
</dbReference>
<dbReference type="GO" id="GO:0022857">
    <property type="term" value="F:transmembrane transporter activity"/>
    <property type="evidence" value="ECO:0007669"/>
    <property type="project" value="TreeGrafter"/>
</dbReference>
<gene>
    <name evidence="9" type="ORF">SAMN05421811_101541</name>
</gene>
<evidence type="ECO:0000256" key="2">
    <source>
        <dbReference type="ARBA" id="ARBA00022475"/>
    </source>
</evidence>
<comment type="subcellular location">
    <subcellularLocation>
        <location evidence="1">Cell membrane</location>
        <topology evidence="1">Multi-pass membrane protein</topology>
    </subcellularLocation>
</comment>
<dbReference type="GO" id="GO:0005886">
    <property type="term" value="C:plasma membrane"/>
    <property type="evidence" value="ECO:0007669"/>
    <property type="project" value="UniProtKB-SubCell"/>
</dbReference>
<dbReference type="STRING" id="568860.SAMN05421811_101541"/>
<keyword evidence="5 7" id="KW-0472">Membrane</keyword>
<feature type="transmembrane region" description="Helical" evidence="7">
    <location>
        <begin position="919"/>
        <end position="941"/>
    </location>
</feature>
<evidence type="ECO:0000256" key="6">
    <source>
        <dbReference type="ARBA" id="ARBA00038076"/>
    </source>
</evidence>
<feature type="domain" description="ABC3 transporter permease C-terminal" evidence="8">
    <location>
        <begin position="871"/>
        <end position="984"/>
    </location>
</feature>
<evidence type="ECO:0000256" key="1">
    <source>
        <dbReference type="ARBA" id="ARBA00004651"/>
    </source>
</evidence>
<evidence type="ECO:0000313" key="9">
    <source>
        <dbReference type="EMBL" id="SES84972.1"/>
    </source>
</evidence>
<keyword evidence="10" id="KW-1185">Reference proteome</keyword>
<feature type="transmembrane region" description="Helical" evidence="7">
    <location>
        <begin position="451"/>
        <end position="472"/>
    </location>
</feature>
<evidence type="ECO:0000259" key="8">
    <source>
        <dbReference type="Pfam" id="PF02687"/>
    </source>
</evidence>
<keyword evidence="3 7" id="KW-0812">Transmembrane</keyword>
<dbReference type="InterPro" id="IPR003838">
    <property type="entry name" value="ABC3_permease_C"/>
</dbReference>
<dbReference type="EMBL" id="FOHX01000001">
    <property type="protein sequence ID" value="SES84972.1"/>
    <property type="molecule type" value="Genomic_DNA"/>
</dbReference>
<dbReference type="OrthoDB" id="3275641at2"/>
<dbReference type="RefSeq" id="WP_091076340.1">
    <property type="nucleotide sequence ID" value="NZ_FOHX01000001.1"/>
</dbReference>
<feature type="domain" description="ABC3 transporter permease C-terminal" evidence="8">
    <location>
        <begin position="287"/>
        <end position="394"/>
    </location>
</feature>
<dbReference type="Pfam" id="PF02687">
    <property type="entry name" value="FtsX"/>
    <property type="match status" value="2"/>
</dbReference>
<feature type="transmembrane region" description="Helical" evidence="7">
    <location>
        <begin position="499"/>
        <end position="521"/>
    </location>
</feature>
<dbReference type="InterPro" id="IPR050250">
    <property type="entry name" value="Macrolide_Exporter_MacB"/>
</dbReference>
<reference evidence="9 10" key="1">
    <citation type="submission" date="2016-10" db="EMBL/GenBank/DDBJ databases">
        <authorList>
            <person name="de Groot N.N."/>
        </authorList>
    </citation>
    <scope>NUCLEOTIDE SEQUENCE [LARGE SCALE GENOMIC DNA]</scope>
    <source>
        <strain evidence="9 10">CGMCC 4.5598</strain>
    </source>
</reference>
<feature type="transmembrane region" description="Helical" evidence="7">
    <location>
        <begin position="327"/>
        <end position="354"/>
    </location>
</feature>
<dbReference type="PANTHER" id="PTHR30572">
    <property type="entry name" value="MEMBRANE COMPONENT OF TRANSPORTER-RELATED"/>
    <property type="match status" value="1"/>
</dbReference>
<keyword evidence="4 7" id="KW-1133">Transmembrane helix</keyword>
<evidence type="ECO:0000256" key="3">
    <source>
        <dbReference type="ARBA" id="ARBA00022692"/>
    </source>
</evidence>
<evidence type="ECO:0000256" key="7">
    <source>
        <dbReference type="SAM" id="Phobius"/>
    </source>
</evidence>
<keyword evidence="2" id="KW-1003">Cell membrane</keyword>
<comment type="similarity">
    <text evidence="6">Belongs to the ABC-4 integral membrane protein family.</text>
</comment>
<feature type="transmembrane region" description="Helical" evidence="7">
    <location>
        <begin position="415"/>
        <end position="439"/>
    </location>
</feature>
<accession>A0A1H9ZTG6</accession>
<feature type="transmembrane region" description="Helical" evidence="7">
    <location>
        <begin position="961"/>
        <end position="988"/>
    </location>
</feature>
<feature type="transmembrane region" description="Helical" evidence="7">
    <location>
        <begin position="280"/>
        <end position="300"/>
    </location>
</feature>
<name>A0A1H9ZTG6_9ACTN</name>
<protein>
    <submittedName>
        <fullName evidence="9">FtsX-like permease family protein</fullName>
    </submittedName>
</protein>